<dbReference type="InterPro" id="IPR014969">
    <property type="entry name" value="DNA_S_DndE"/>
</dbReference>
<dbReference type="Proteomes" id="UP000655016">
    <property type="component" value="Unassembled WGS sequence"/>
</dbReference>
<name>A0ABQ1UAM6_9FLAO</name>
<evidence type="ECO:0000313" key="2">
    <source>
        <dbReference type="Proteomes" id="UP000655016"/>
    </source>
</evidence>
<dbReference type="EMBL" id="BMKP01000005">
    <property type="protein sequence ID" value="GGF14225.1"/>
    <property type="molecule type" value="Genomic_DNA"/>
</dbReference>
<evidence type="ECO:0008006" key="3">
    <source>
        <dbReference type="Google" id="ProtNLM"/>
    </source>
</evidence>
<gene>
    <name evidence="1" type="ORF">GCM10011518_24380</name>
</gene>
<dbReference type="Gene3D" id="1.10.1220.160">
    <property type="entry name" value="DNA sulphur modification protein DndE"/>
    <property type="match status" value="1"/>
</dbReference>
<keyword evidence="2" id="KW-1185">Reference proteome</keyword>
<dbReference type="InterPro" id="IPR038472">
    <property type="entry name" value="DndE_sf"/>
</dbReference>
<reference evidence="2" key="1">
    <citation type="journal article" date="2019" name="Int. J. Syst. Evol. Microbiol.">
        <title>The Global Catalogue of Microorganisms (GCM) 10K type strain sequencing project: providing services to taxonomists for standard genome sequencing and annotation.</title>
        <authorList>
            <consortium name="The Broad Institute Genomics Platform"/>
            <consortium name="The Broad Institute Genome Sequencing Center for Infectious Disease"/>
            <person name="Wu L."/>
            <person name="Ma J."/>
        </authorList>
    </citation>
    <scope>NUCLEOTIDE SEQUENCE [LARGE SCALE GENOMIC DNA]</scope>
    <source>
        <strain evidence="2">CGMCC 1.16060</strain>
    </source>
</reference>
<evidence type="ECO:0000313" key="1">
    <source>
        <dbReference type="EMBL" id="GGF14225.1"/>
    </source>
</evidence>
<comment type="caution">
    <text evidence="1">The sequence shown here is derived from an EMBL/GenBank/DDBJ whole genome shotgun (WGS) entry which is preliminary data.</text>
</comment>
<dbReference type="RefSeq" id="WP_163394764.1">
    <property type="nucleotide sequence ID" value="NZ_BMKP01000005.1"/>
</dbReference>
<sequence>MFTQIKTSKENKEVVALLTRKLGLGAENVIARIAYTYSLSQNKKLDLNYIKDSSGKEYSKSVLFGDYYDMYLGLLCVHYGLYKTDKDIGRYIKMHVDDGLKLLNQEVNERSNIDGFDFLSEKINNNLQILNLYL</sequence>
<accession>A0ABQ1UAM6</accession>
<protein>
    <recommendedName>
        <fullName evidence="3">DNA sulfur modification protein DndE</fullName>
    </recommendedName>
</protein>
<organism evidence="1 2">
    <name type="scientific">Flavobacterium limi</name>
    <dbReference type="NCBI Taxonomy" id="2045105"/>
    <lineage>
        <taxon>Bacteria</taxon>
        <taxon>Pseudomonadati</taxon>
        <taxon>Bacteroidota</taxon>
        <taxon>Flavobacteriia</taxon>
        <taxon>Flavobacteriales</taxon>
        <taxon>Flavobacteriaceae</taxon>
        <taxon>Flavobacterium</taxon>
    </lineage>
</organism>
<proteinExistence type="predicted"/>
<dbReference type="Pfam" id="PF08870">
    <property type="entry name" value="DndE"/>
    <property type="match status" value="1"/>
</dbReference>